<feature type="chain" id="PRO_5025375071" description="Alpha-L-rhamnosidase" evidence="1">
    <location>
        <begin position="22"/>
        <end position="784"/>
    </location>
</feature>
<gene>
    <name evidence="4" type="ORF">PDESU_01087</name>
</gene>
<dbReference type="AlphaFoldDB" id="A0A6C2TYK2"/>
<dbReference type="Pfam" id="PF17390">
    <property type="entry name" value="Bac_rhamnosid_C"/>
    <property type="match status" value="1"/>
</dbReference>
<evidence type="ECO:0000313" key="5">
    <source>
        <dbReference type="Proteomes" id="UP000366872"/>
    </source>
</evidence>
<reference evidence="4 5" key="1">
    <citation type="submission" date="2019-04" db="EMBL/GenBank/DDBJ databases">
        <authorList>
            <person name="Van Vliet M D."/>
        </authorList>
    </citation>
    <scope>NUCLEOTIDE SEQUENCE [LARGE SCALE GENOMIC DNA]</scope>
    <source>
        <strain evidence="4 5">F1</strain>
    </source>
</reference>
<evidence type="ECO:0000256" key="1">
    <source>
        <dbReference type="SAM" id="SignalP"/>
    </source>
</evidence>
<keyword evidence="1" id="KW-0732">Signal</keyword>
<dbReference type="Gene3D" id="2.60.120.260">
    <property type="entry name" value="Galactose-binding domain-like"/>
    <property type="match status" value="1"/>
</dbReference>
<dbReference type="GO" id="GO:0005975">
    <property type="term" value="P:carbohydrate metabolic process"/>
    <property type="evidence" value="ECO:0007669"/>
    <property type="project" value="InterPro"/>
</dbReference>
<dbReference type="Proteomes" id="UP000366872">
    <property type="component" value="Unassembled WGS sequence"/>
</dbReference>
<evidence type="ECO:0000313" key="4">
    <source>
        <dbReference type="EMBL" id="VGO12534.1"/>
    </source>
</evidence>
<sequence length="784" mass="88233">MVRKILFLCVSTLLCVMGVLAVTATFDDKTRWIWQAEDGPANTWVAFRKEFDLKKVPETVLANISTDTKYWLWINGEMVLFEGGLARGPHRDGIYYDEVDIQRFLKLGKNSVAILVWYWGKTAKTHEDSGKGGLLFSADLGETVLTSDCSWKLKVHPAYDPRSKGLGRSANRPNAMDVKYDARKAMGDWTSTGWNAVDFSMDESWQTATEKGSADTMPWGKLVKRPIPQWNDRGLADYESLRIGKEQITLPYKNGGETPVRIFAKLPFNKQMTPYLKVKCGGGKTINIGTDNPFNLINAQYTTKNGEQTFETYSWMNGHEAKYEVPPGVEVLELKYRWTGLGEIAGTFECSDPFFQRLWWMAANTLYICTRDCYMDCPDRERGLWIGDVADQTGAVFYTLDEAGRLLLKKGIDNTIAYQDSDVIQGLAPGFGEYRGKSSELTVQSNQYIAQGIWRYYFNTGDKATLANAYPSVLKYLKLWEMEPTGLPQIRNGYASWVDWGTNPDKQPVEICWYYIALDAAKKMALELGETSDVAWYDARIKSIEDNFERTYWRDGYYGTAGAVKDERVSALAVLNGLADESKYPALLKNVLTTEYNASPHMEWMIEEAIVLAGDTPAALNRMKERHAFQVNDVAVTTLCEKFGERKGTYNHAWNAPNYVLSRYIAGISATEVAWKKYQVMPNLAHMTAVKQVVPSVQGEIDVDIKRTDKLYGMKLNSPEGTTAVVGIPKASIHPKVIEVNGSTVWKNGAIVGNIPGITWNGEDKNYLKFNVAPGKWTFSAKTK</sequence>
<dbReference type="InterPro" id="IPR008979">
    <property type="entry name" value="Galactose-bd-like_sf"/>
</dbReference>
<name>A0A6C2TYK2_PONDE</name>
<proteinExistence type="predicted"/>
<dbReference type="SUPFAM" id="SSF48208">
    <property type="entry name" value="Six-hairpin glycosidases"/>
    <property type="match status" value="1"/>
</dbReference>
<evidence type="ECO:0000259" key="2">
    <source>
        <dbReference type="Pfam" id="PF17389"/>
    </source>
</evidence>
<dbReference type="InterPro" id="IPR035396">
    <property type="entry name" value="Bac_rhamnosid6H"/>
</dbReference>
<keyword evidence="5" id="KW-1185">Reference proteome</keyword>
<dbReference type="Gene3D" id="1.50.10.10">
    <property type="match status" value="1"/>
</dbReference>
<dbReference type="InterPro" id="IPR008928">
    <property type="entry name" value="6-hairpin_glycosidase_sf"/>
</dbReference>
<dbReference type="InterPro" id="IPR035398">
    <property type="entry name" value="Bac_rhamnosid_C"/>
</dbReference>
<dbReference type="Pfam" id="PF17389">
    <property type="entry name" value="Bac_rhamnosid6H"/>
    <property type="match status" value="1"/>
</dbReference>
<dbReference type="Gene3D" id="2.60.420.10">
    <property type="entry name" value="Maltose phosphorylase, domain 3"/>
    <property type="match status" value="1"/>
</dbReference>
<dbReference type="RefSeq" id="WP_136078189.1">
    <property type="nucleotide sequence ID" value="NZ_CAAHFG010000001.1"/>
</dbReference>
<evidence type="ECO:0008006" key="6">
    <source>
        <dbReference type="Google" id="ProtNLM"/>
    </source>
</evidence>
<evidence type="ECO:0000259" key="3">
    <source>
        <dbReference type="Pfam" id="PF17390"/>
    </source>
</evidence>
<dbReference type="SUPFAM" id="SSF49785">
    <property type="entry name" value="Galactose-binding domain-like"/>
    <property type="match status" value="1"/>
</dbReference>
<feature type="domain" description="Alpha-L-rhamnosidase six-hairpin glycosidase" evidence="2">
    <location>
        <begin position="345"/>
        <end position="587"/>
    </location>
</feature>
<feature type="domain" description="Alpha-L-rhamnosidase C-terminal" evidence="3">
    <location>
        <begin position="667"/>
        <end position="731"/>
    </location>
</feature>
<accession>A0A6C2TYK2</accession>
<dbReference type="PANTHER" id="PTHR34987:SF4">
    <property type="entry name" value="ALPHA-L-RHAMNOSIDASE C-TERMINAL DOMAIN-CONTAINING PROTEIN"/>
    <property type="match status" value="1"/>
</dbReference>
<organism evidence="4 5">
    <name type="scientific">Pontiella desulfatans</name>
    <dbReference type="NCBI Taxonomy" id="2750659"/>
    <lineage>
        <taxon>Bacteria</taxon>
        <taxon>Pseudomonadati</taxon>
        <taxon>Kiritimatiellota</taxon>
        <taxon>Kiritimatiellia</taxon>
        <taxon>Kiritimatiellales</taxon>
        <taxon>Pontiellaceae</taxon>
        <taxon>Pontiella</taxon>
    </lineage>
</organism>
<dbReference type="EMBL" id="CAAHFG010000001">
    <property type="protein sequence ID" value="VGO12534.1"/>
    <property type="molecule type" value="Genomic_DNA"/>
</dbReference>
<protein>
    <recommendedName>
        <fullName evidence="6">Alpha-L-rhamnosidase</fullName>
    </recommendedName>
</protein>
<dbReference type="InterPro" id="IPR012341">
    <property type="entry name" value="6hp_glycosidase-like_sf"/>
</dbReference>
<dbReference type="PANTHER" id="PTHR34987">
    <property type="entry name" value="C, PUTATIVE (AFU_ORTHOLOGUE AFUA_3G02880)-RELATED"/>
    <property type="match status" value="1"/>
</dbReference>
<feature type="signal peptide" evidence="1">
    <location>
        <begin position="1"/>
        <end position="21"/>
    </location>
</feature>